<sequence>MQQHNFSPGAIPSQRNYWRLVLLFLLPVLIVIGIILGVISIINIGAATYAQPDALFYTANGHTVMATVVTHESGATETYIDNNRYAEAIDVENGKRLWRVLLDAKNNRDQDFGHAALLGQSSKYLFFLRNELYVIDKQTGEVVAQNDHFETIKDKMSKEELTSYNSSDIKYAYSDSLKAVLFKGTDGLFYSINGVTLKADIIHIINSDEYFKPTNQPSYNSLMVQAYDDGKQSLVLLDEKEVQLLQANKLIEGVQHRSVEKSVRRSLYSHPVDKLSGNWKKVNEAVYIYGGFLTDPHQSYRLSTDSLANNETYRLFANNYNNIHAPIRLNNGGLIVMHKASMENTSPVLLTAILPDGKVIWQANTGYADIGFLYKQPDGDKLFFMGTPAGKFNYPMQQLLCLNLANGALQSYPIK</sequence>
<evidence type="ECO:0000313" key="2">
    <source>
        <dbReference type="EMBL" id="MBB6126935.1"/>
    </source>
</evidence>
<keyword evidence="1" id="KW-0472">Membrane</keyword>
<dbReference type="Proteomes" id="UP000548326">
    <property type="component" value="Unassembled WGS sequence"/>
</dbReference>
<dbReference type="SUPFAM" id="SSF50998">
    <property type="entry name" value="Quinoprotein alcohol dehydrogenase-like"/>
    <property type="match status" value="1"/>
</dbReference>
<evidence type="ECO:0000313" key="3">
    <source>
        <dbReference type="Proteomes" id="UP000548326"/>
    </source>
</evidence>
<proteinExistence type="predicted"/>
<dbReference type="RefSeq" id="WP_183586062.1">
    <property type="nucleotide sequence ID" value="NZ_JACHCA010000002.1"/>
</dbReference>
<dbReference type="InterPro" id="IPR048161">
    <property type="entry name" value="PA2928-like"/>
</dbReference>
<name>A0A841JER0_9SPHI</name>
<dbReference type="NCBIfam" id="NF041516">
    <property type="entry name" value="PA2928_fam"/>
    <property type="match status" value="1"/>
</dbReference>
<comment type="caution">
    <text evidence="2">The sequence shown here is derived from an EMBL/GenBank/DDBJ whole genome shotgun (WGS) entry which is preliminary data.</text>
</comment>
<reference evidence="2 3" key="1">
    <citation type="submission" date="2020-08" db="EMBL/GenBank/DDBJ databases">
        <title>Genomic Encyclopedia of Type Strains, Phase IV (KMG-V): Genome sequencing to study the core and pangenomes of soil and plant-associated prokaryotes.</title>
        <authorList>
            <person name="Whitman W."/>
        </authorList>
    </citation>
    <scope>NUCLEOTIDE SEQUENCE [LARGE SCALE GENOMIC DNA]</scope>
    <source>
        <strain evidence="2 3">MP601</strain>
    </source>
</reference>
<keyword evidence="1" id="KW-0812">Transmembrane</keyword>
<organism evidence="2 3">
    <name type="scientific">Mucilaginibacter lappiensis</name>
    <dbReference type="NCBI Taxonomy" id="354630"/>
    <lineage>
        <taxon>Bacteria</taxon>
        <taxon>Pseudomonadati</taxon>
        <taxon>Bacteroidota</taxon>
        <taxon>Sphingobacteriia</taxon>
        <taxon>Sphingobacteriales</taxon>
        <taxon>Sphingobacteriaceae</taxon>
        <taxon>Mucilaginibacter</taxon>
    </lineage>
</organism>
<feature type="transmembrane region" description="Helical" evidence="1">
    <location>
        <begin position="20"/>
        <end position="42"/>
    </location>
</feature>
<dbReference type="EMBL" id="JACHCA010000002">
    <property type="protein sequence ID" value="MBB6126935.1"/>
    <property type="molecule type" value="Genomic_DNA"/>
</dbReference>
<gene>
    <name evidence="2" type="ORF">HDF22_001040</name>
</gene>
<protein>
    <submittedName>
        <fullName evidence="2">Uncharacterized protein</fullName>
    </submittedName>
</protein>
<evidence type="ECO:0000256" key="1">
    <source>
        <dbReference type="SAM" id="Phobius"/>
    </source>
</evidence>
<dbReference type="InterPro" id="IPR011047">
    <property type="entry name" value="Quinoprotein_ADH-like_sf"/>
</dbReference>
<accession>A0A841JER0</accession>
<dbReference type="AlphaFoldDB" id="A0A841JER0"/>
<keyword evidence="1" id="KW-1133">Transmembrane helix</keyword>